<protein>
    <submittedName>
        <fullName evidence="1">5455_t:CDS:1</fullName>
    </submittedName>
</protein>
<reference evidence="1" key="1">
    <citation type="submission" date="2021-06" db="EMBL/GenBank/DDBJ databases">
        <authorList>
            <person name="Kallberg Y."/>
            <person name="Tangrot J."/>
            <person name="Rosling A."/>
        </authorList>
    </citation>
    <scope>NUCLEOTIDE SEQUENCE</scope>
    <source>
        <strain evidence="1">UK204</strain>
    </source>
</reference>
<dbReference type="Proteomes" id="UP000789570">
    <property type="component" value="Unassembled WGS sequence"/>
</dbReference>
<comment type="caution">
    <text evidence="1">The sequence shown here is derived from an EMBL/GenBank/DDBJ whole genome shotgun (WGS) entry which is preliminary data.</text>
</comment>
<dbReference type="AlphaFoldDB" id="A0A9N9C7R3"/>
<accession>A0A9N9C7R3</accession>
<evidence type="ECO:0000313" key="2">
    <source>
        <dbReference type="Proteomes" id="UP000789570"/>
    </source>
</evidence>
<dbReference type="EMBL" id="CAJVPQ010002362">
    <property type="protein sequence ID" value="CAG8594247.1"/>
    <property type="molecule type" value="Genomic_DNA"/>
</dbReference>
<sequence length="169" mass="19580">MSYEFLPLTSEQIQELLEIINQLRQLNQVSPINFGGLQKIQDKLSLECQVSINIFEEFRGILTLQSQYNQAPPRSCEEFPQPFQPNTLYSSSLNHNGTLLNNNIQDPDDCVGFDTYTNQQDSTKPMKQNKAFSCKWENNETECLLTYLKGNKEKDEKNLTYKSEIEEIL</sequence>
<proteinExistence type="predicted"/>
<evidence type="ECO:0000313" key="1">
    <source>
        <dbReference type="EMBL" id="CAG8594247.1"/>
    </source>
</evidence>
<keyword evidence="2" id="KW-1185">Reference proteome</keyword>
<feature type="non-terminal residue" evidence="1">
    <location>
        <position position="169"/>
    </location>
</feature>
<name>A0A9N9C7R3_9GLOM</name>
<organism evidence="1 2">
    <name type="scientific">Funneliformis caledonium</name>
    <dbReference type="NCBI Taxonomy" id="1117310"/>
    <lineage>
        <taxon>Eukaryota</taxon>
        <taxon>Fungi</taxon>
        <taxon>Fungi incertae sedis</taxon>
        <taxon>Mucoromycota</taxon>
        <taxon>Glomeromycotina</taxon>
        <taxon>Glomeromycetes</taxon>
        <taxon>Glomerales</taxon>
        <taxon>Glomeraceae</taxon>
        <taxon>Funneliformis</taxon>
    </lineage>
</organism>
<gene>
    <name evidence="1" type="ORF">FCALED_LOCUS8258</name>
</gene>